<evidence type="ECO:0000256" key="8">
    <source>
        <dbReference type="SAM" id="Phobius"/>
    </source>
</evidence>
<evidence type="ECO:0000313" key="10">
    <source>
        <dbReference type="EMBL" id="CAL1139489.1"/>
    </source>
</evidence>
<sequence length="933" mass="103508">MPRFSDWAKTRARATEGEAKTMSIAGIPIDTVVRQELQNFLLDNSRLMSHSSGLRYRASPDGEKNQSLKPVPWGKSIWGTLDETGEWLKVKPGRYLPVRVDGVEVLKVVPDASGYVSEEKEDAKDCRLGSLKVPDKFRPAAEQSSVNGSTGSWYQIVAERVALRQGPSLGAPAITSAAICCSVGALLSLGTMIHYEHGSWGICFLWQVKGSTLPKGLVWALPWAAVSGGLCYLRAEAGVGIERIDAGTLLGAYGFFISLLAFMVAFRNNQGWSRYWEGATLLQQTRGEWFNAISSCFAFCNPQPEHKEKVVQFQGLLIRLMSLLFCSAITSVSDQDDFEVIDMKSLNPASMDFLLTDFHNSHHTRCEILMQWIQRAIVQGHYDQTLTIPAPILSRTFHELSRGIVNIQNARKINDLPYPFHCAQLLTVMLIVYTAGICVGSAYVFEMWESASLVTLLNVFSLWCVNYGAVEMERPFCAGNHGLPLHREVRSMNECLLILMLDQTQTVPKMRSAASNRVSDLITTQPILDGIPENELESFFAAAKLSKAERRSRNVTCLLKAREDGSLDDCELNGCEADEGLRWRKAQPFPPVDSLKKSKKSSPKEDPWFAAENWGRTQDLGASLELFGWDETRQWRECLEPRTMLQGWLLLEHPQLGPLARPQRFADGAESGAESGAWRPGPALCDAAAEGRLEDLRCFLQDTQVTVVDCQGRRPLVLSACYNHLPCAVHLLEAGADAREALEECERRGVELDVMAAALLTAMAGGKANPSALQLMLNRLEGRERSMAEAMLARREPGRGMSKAELVDAMDKAGLEEVATEAPPDSPLNRAAEGKEAEPVTEAPGVLYEVAYQAIWIRQLPDSKSEKLTKRMKSDRFRLLDFDETGNWGRLKVVLTSGEVDGWVMLQHPDLGELIRKCEDDDDTGGLLKPEEL</sequence>
<evidence type="ECO:0000256" key="3">
    <source>
        <dbReference type="ARBA" id="ARBA00022692"/>
    </source>
</evidence>
<keyword evidence="12" id="KW-1185">Reference proteome</keyword>
<dbReference type="InterPro" id="IPR036770">
    <property type="entry name" value="Ankyrin_rpt-contain_sf"/>
</dbReference>
<evidence type="ECO:0000256" key="7">
    <source>
        <dbReference type="SAM" id="MobiDB-lite"/>
    </source>
</evidence>
<keyword evidence="5" id="KW-0406">Ion transport</keyword>
<gene>
    <name evidence="9" type="ORF">C1SCF055_LOCUS13491</name>
</gene>
<evidence type="ECO:0000256" key="6">
    <source>
        <dbReference type="ARBA" id="ARBA00023136"/>
    </source>
</evidence>
<organism evidence="9">
    <name type="scientific">Cladocopium goreaui</name>
    <dbReference type="NCBI Taxonomy" id="2562237"/>
    <lineage>
        <taxon>Eukaryota</taxon>
        <taxon>Sar</taxon>
        <taxon>Alveolata</taxon>
        <taxon>Dinophyceae</taxon>
        <taxon>Suessiales</taxon>
        <taxon>Symbiodiniaceae</taxon>
        <taxon>Cladocopium</taxon>
    </lineage>
</organism>
<dbReference type="SUPFAM" id="SSF48403">
    <property type="entry name" value="Ankyrin repeat"/>
    <property type="match status" value="1"/>
</dbReference>
<evidence type="ECO:0000256" key="2">
    <source>
        <dbReference type="ARBA" id="ARBA00022448"/>
    </source>
</evidence>
<evidence type="ECO:0000256" key="4">
    <source>
        <dbReference type="ARBA" id="ARBA00022989"/>
    </source>
</evidence>
<protein>
    <submittedName>
        <fullName evidence="11">Bestrophin homolog</fullName>
    </submittedName>
</protein>
<dbReference type="EMBL" id="CAMXCT030001046">
    <property type="protein sequence ID" value="CAL4773426.1"/>
    <property type="molecule type" value="Genomic_DNA"/>
</dbReference>
<keyword evidence="2" id="KW-0813">Transport</keyword>
<evidence type="ECO:0000313" key="9">
    <source>
        <dbReference type="EMBL" id="CAI3986114.1"/>
    </source>
</evidence>
<dbReference type="Gene3D" id="1.25.40.20">
    <property type="entry name" value="Ankyrin repeat-containing domain"/>
    <property type="match status" value="1"/>
</dbReference>
<proteinExistence type="predicted"/>
<name>A0A9P1C6U1_9DINO</name>
<feature type="transmembrane region" description="Helical" evidence="8">
    <location>
        <begin position="247"/>
        <end position="266"/>
    </location>
</feature>
<comment type="caution">
    <text evidence="9">The sequence shown here is derived from an EMBL/GenBank/DDBJ whole genome shotgun (WGS) entry which is preliminary data.</text>
</comment>
<feature type="region of interest" description="Disordered" evidence="7">
    <location>
        <begin position="818"/>
        <end position="839"/>
    </location>
</feature>
<evidence type="ECO:0000256" key="1">
    <source>
        <dbReference type="ARBA" id="ARBA00004141"/>
    </source>
</evidence>
<dbReference type="InterPro" id="IPR044669">
    <property type="entry name" value="YneE/VCCN1/2-like"/>
</dbReference>
<dbReference type="OrthoDB" id="1368at2759"/>
<keyword evidence="6 8" id="KW-0472">Membrane</keyword>
<evidence type="ECO:0000313" key="11">
    <source>
        <dbReference type="EMBL" id="CAL4773426.1"/>
    </source>
</evidence>
<reference evidence="9" key="1">
    <citation type="submission" date="2022-10" db="EMBL/GenBank/DDBJ databases">
        <authorList>
            <person name="Chen Y."/>
            <person name="Dougan E. K."/>
            <person name="Chan C."/>
            <person name="Rhodes N."/>
            <person name="Thang M."/>
        </authorList>
    </citation>
    <scope>NUCLEOTIDE SEQUENCE</scope>
</reference>
<reference evidence="10" key="2">
    <citation type="submission" date="2024-04" db="EMBL/GenBank/DDBJ databases">
        <authorList>
            <person name="Chen Y."/>
            <person name="Shah S."/>
            <person name="Dougan E. K."/>
            <person name="Thang M."/>
            <person name="Chan C."/>
        </authorList>
    </citation>
    <scope>NUCLEOTIDE SEQUENCE [LARGE SCALE GENOMIC DNA]</scope>
</reference>
<dbReference type="Pfam" id="PF25539">
    <property type="entry name" value="Bestrophin_2"/>
    <property type="match status" value="1"/>
</dbReference>
<dbReference type="GO" id="GO:0005254">
    <property type="term" value="F:chloride channel activity"/>
    <property type="evidence" value="ECO:0007669"/>
    <property type="project" value="InterPro"/>
</dbReference>
<dbReference type="PANTHER" id="PTHR33281:SF20">
    <property type="match status" value="1"/>
</dbReference>
<dbReference type="EMBL" id="CAMXCT010001046">
    <property type="protein sequence ID" value="CAI3986114.1"/>
    <property type="molecule type" value="Genomic_DNA"/>
</dbReference>
<dbReference type="Proteomes" id="UP001152797">
    <property type="component" value="Unassembled WGS sequence"/>
</dbReference>
<dbReference type="EMBL" id="CAMXCT020001046">
    <property type="protein sequence ID" value="CAL1139489.1"/>
    <property type="molecule type" value="Genomic_DNA"/>
</dbReference>
<accession>A0A9P1C6U1</accession>
<feature type="transmembrane region" description="Helical" evidence="8">
    <location>
        <begin position="425"/>
        <end position="445"/>
    </location>
</feature>
<comment type="subcellular location">
    <subcellularLocation>
        <location evidence="1">Membrane</location>
        <topology evidence="1">Multi-pass membrane protein</topology>
    </subcellularLocation>
</comment>
<evidence type="ECO:0000313" key="12">
    <source>
        <dbReference type="Proteomes" id="UP001152797"/>
    </source>
</evidence>
<keyword evidence="3 8" id="KW-0812">Transmembrane</keyword>
<dbReference type="PANTHER" id="PTHR33281">
    <property type="entry name" value="UPF0187 PROTEIN YNEE"/>
    <property type="match status" value="1"/>
</dbReference>
<dbReference type="GO" id="GO:0016020">
    <property type="term" value="C:membrane"/>
    <property type="evidence" value="ECO:0007669"/>
    <property type="project" value="UniProtKB-SubCell"/>
</dbReference>
<dbReference type="AlphaFoldDB" id="A0A9P1C6U1"/>
<evidence type="ECO:0000256" key="5">
    <source>
        <dbReference type="ARBA" id="ARBA00023065"/>
    </source>
</evidence>
<keyword evidence="4 8" id="KW-1133">Transmembrane helix</keyword>